<dbReference type="GO" id="GO:0005840">
    <property type="term" value="C:ribosome"/>
    <property type="evidence" value="ECO:0007669"/>
    <property type="project" value="UniProtKB-KW"/>
</dbReference>
<keyword evidence="2" id="KW-0687">Ribonucleoprotein</keyword>
<organism evidence="2">
    <name type="scientific">uncultured Acetobacteraceae bacterium</name>
    <dbReference type="NCBI Taxonomy" id="169975"/>
    <lineage>
        <taxon>Bacteria</taxon>
        <taxon>Pseudomonadati</taxon>
        <taxon>Pseudomonadota</taxon>
        <taxon>Alphaproteobacteria</taxon>
        <taxon>Acetobacterales</taxon>
        <taxon>Acetobacteraceae</taxon>
        <taxon>environmental samples</taxon>
    </lineage>
</organism>
<protein>
    <submittedName>
        <fullName evidence="2">LSU ribosomal protein L34p</fullName>
    </submittedName>
</protein>
<feature type="non-terminal residue" evidence="2">
    <location>
        <position position="1"/>
    </location>
</feature>
<name>A0A6J4ILE0_9PROT</name>
<feature type="compositionally biased region" description="Low complexity" evidence="1">
    <location>
        <begin position="1"/>
        <end position="20"/>
    </location>
</feature>
<sequence length="44" mass="4926">EAYLPALQARPEAPARLPLPHGDRGRPQRARRAARQGPEEAERL</sequence>
<dbReference type="AlphaFoldDB" id="A0A6J4ILE0"/>
<dbReference type="EMBL" id="CADCTG010000176">
    <property type="protein sequence ID" value="CAA9253455.1"/>
    <property type="molecule type" value="Genomic_DNA"/>
</dbReference>
<feature type="non-terminal residue" evidence="2">
    <location>
        <position position="44"/>
    </location>
</feature>
<keyword evidence="2" id="KW-0689">Ribosomal protein</keyword>
<gene>
    <name evidence="2" type="ORF">AVDCRST_MAG08-2344</name>
</gene>
<proteinExistence type="predicted"/>
<accession>A0A6J4ILE0</accession>
<evidence type="ECO:0000313" key="2">
    <source>
        <dbReference type="EMBL" id="CAA9253455.1"/>
    </source>
</evidence>
<reference evidence="2" key="1">
    <citation type="submission" date="2020-02" db="EMBL/GenBank/DDBJ databases">
        <authorList>
            <person name="Meier V. D."/>
        </authorList>
    </citation>
    <scope>NUCLEOTIDE SEQUENCE</scope>
    <source>
        <strain evidence="2">AVDCRST_MAG08</strain>
    </source>
</reference>
<feature type="region of interest" description="Disordered" evidence="1">
    <location>
        <begin position="1"/>
        <end position="44"/>
    </location>
</feature>
<evidence type="ECO:0000256" key="1">
    <source>
        <dbReference type="SAM" id="MobiDB-lite"/>
    </source>
</evidence>